<dbReference type="EMBL" id="JANPWB010000014">
    <property type="protein sequence ID" value="KAJ1099679.1"/>
    <property type="molecule type" value="Genomic_DNA"/>
</dbReference>
<evidence type="ECO:0000313" key="3">
    <source>
        <dbReference type="Proteomes" id="UP001066276"/>
    </source>
</evidence>
<organism evidence="2 3">
    <name type="scientific">Pleurodeles waltl</name>
    <name type="common">Iberian ribbed newt</name>
    <dbReference type="NCBI Taxonomy" id="8319"/>
    <lineage>
        <taxon>Eukaryota</taxon>
        <taxon>Metazoa</taxon>
        <taxon>Chordata</taxon>
        <taxon>Craniata</taxon>
        <taxon>Vertebrata</taxon>
        <taxon>Euteleostomi</taxon>
        <taxon>Amphibia</taxon>
        <taxon>Batrachia</taxon>
        <taxon>Caudata</taxon>
        <taxon>Salamandroidea</taxon>
        <taxon>Salamandridae</taxon>
        <taxon>Pleurodelinae</taxon>
        <taxon>Pleurodeles</taxon>
    </lineage>
</organism>
<keyword evidence="3" id="KW-1185">Reference proteome</keyword>
<name>A0AAV7MAV7_PLEWA</name>
<feature type="region of interest" description="Disordered" evidence="1">
    <location>
        <begin position="28"/>
        <end position="66"/>
    </location>
</feature>
<feature type="compositionally biased region" description="Polar residues" evidence="1">
    <location>
        <begin position="35"/>
        <end position="45"/>
    </location>
</feature>
<evidence type="ECO:0000256" key="1">
    <source>
        <dbReference type="SAM" id="MobiDB-lite"/>
    </source>
</evidence>
<dbReference type="Proteomes" id="UP001066276">
    <property type="component" value="Chromosome 10"/>
</dbReference>
<comment type="caution">
    <text evidence="2">The sequence shown here is derived from an EMBL/GenBank/DDBJ whole genome shotgun (WGS) entry which is preliminary data.</text>
</comment>
<reference evidence="2" key="1">
    <citation type="journal article" date="2022" name="bioRxiv">
        <title>Sequencing and chromosome-scale assembly of the giantPleurodeles waltlgenome.</title>
        <authorList>
            <person name="Brown T."/>
            <person name="Elewa A."/>
            <person name="Iarovenko S."/>
            <person name="Subramanian E."/>
            <person name="Araus A.J."/>
            <person name="Petzold A."/>
            <person name="Susuki M."/>
            <person name="Suzuki K.-i.T."/>
            <person name="Hayashi T."/>
            <person name="Toyoda A."/>
            <person name="Oliveira C."/>
            <person name="Osipova E."/>
            <person name="Leigh N.D."/>
            <person name="Simon A."/>
            <person name="Yun M.H."/>
        </authorList>
    </citation>
    <scope>NUCLEOTIDE SEQUENCE</scope>
    <source>
        <strain evidence="2">20211129_DDA</strain>
        <tissue evidence="2">Liver</tissue>
    </source>
</reference>
<proteinExistence type="predicted"/>
<sequence length="66" mass="7368">MPNIESVCSAQNSPRPHAHFGALYEEMENRRGTTRMATRNKNRGLSPSRMHSSRHAPGGAGERHNK</sequence>
<gene>
    <name evidence="2" type="ORF">NDU88_004778</name>
</gene>
<accession>A0AAV7MAV7</accession>
<evidence type="ECO:0000313" key="2">
    <source>
        <dbReference type="EMBL" id="KAJ1099679.1"/>
    </source>
</evidence>
<protein>
    <submittedName>
        <fullName evidence="2">Uncharacterized protein</fullName>
    </submittedName>
</protein>
<dbReference type="AlphaFoldDB" id="A0AAV7MAV7"/>